<dbReference type="EC" id="2.5.1.48" evidence="5"/>
<reference evidence="5 6" key="1">
    <citation type="journal article" date="2014" name="Int. J. Syst. Evol. Microbiol.">
        <title>Complete genome sequence of Corynebacterium casei LMG S-19264T (=DSM 44701T), isolated from a smear-ripened cheese.</title>
        <authorList>
            <consortium name="US DOE Joint Genome Institute (JGI-PGF)"/>
            <person name="Walter F."/>
            <person name="Albersmeier A."/>
            <person name="Kalinowski J."/>
            <person name="Ruckert C."/>
        </authorList>
    </citation>
    <scope>NUCLEOTIDE SEQUENCE [LARGE SCALE GENOMIC DNA]</scope>
    <source>
        <strain evidence="5 6">CGMCC 4.7215</strain>
    </source>
</reference>
<evidence type="ECO:0000313" key="5">
    <source>
        <dbReference type="EMBL" id="MFC7124998.1"/>
    </source>
</evidence>
<feature type="compositionally biased region" description="Basic and acidic residues" evidence="4">
    <location>
        <begin position="15"/>
        <end position="24"/>
    </location>
</feature>
<organism evidence="5 6">
    <name type="scientific">Halovenus rubra</name>
    <dbReference type="NCBI Taxonomy" id="869890"/>
    <lineage>
        <taxon>Archaea</taxon>
        <taxon>Methanobacteriati</taxon>
        <taxon>Methanobacteriota</taxon>
        <taxon>Stenosarchaea group</taxon>
        <taxon>Halobacteria</taxon>
        <taxon>Halobacteriales</taxon>
        <taxon>Haloarculaceae</taxon>
        <taxon>Halovenus</taxon>
    </lineage>
</organism>
<dbReference type="Pfam" id="PF01053">
    <property type="entry name" value="Cys_Met_Meta_PP"/>
    <property type="match status" value="1"/>
</dbReference>
<gene>
    <name evidence="5" type="ORF">ACFQJ7_02945</name>
</gene>
<feature type="region of interest" description="Disordered" evidence="4">
    <location>
        <begin position="1"/>
        <end position="38"/>
    </location>
</feature>
<dbReference type="AlphaFoldDB" id="A0ABD5X7Q0"/>
<dbReference type="InterPro" id="IPR015421">
    <property type="entry name" value="PyrdxlP-dep_Trfase_major"/>
</dbReference>
<proteinExistence type="inferred from homology"/>
<dbReference type="InterPro" id="IPR015422">
    <property type="entry name" value="PyrdxlP-dep_Trfase_small"/>
</dbReference>
<dbReference type="InterPro" id="IPR015424">
    <property type="entry name" value="PyrdxlP-dep_Trfase"/>
</dbReference>
<dbReference type="CDD" id="cd00614">
    <property type="entry name" value="CGS_like"/>
    <property type="match status" value="1"/>
</dbReference>
<comment type="similarity">
    <text evidence="2">Belongs to the trans-sulfuration enzymes family.</text>
</comment>
<dbReference type="InterPro" id="IPR054542">
    <property type="entry name" value="Cys_met_metab_PP"/>
</dbReference>
<evidence type="ECO:0000256" key="2">
    <source>
        <dbReference type="ARBA" id="ARBA00009077"/>
    </source>
</evidence>
<dbReference type="PANTHER" id="PTHR11808:SF15">
    <property type="entry name" value="CYSTATHIONINE GAMMA-LYASE"/>
    <property type="match status" value="1"/>
</dbReference>
<dbReference type="NCBIfam" id="NF005871">
    <property type="entry name" value="PRK07811.1"/>
    <property type="match status" value="1"/>
</dbReference>
<evidence type="ECO:0000256" key="1">
    <source>
        <dbReference type="ARBA" id="ARBA00001933"/>
    </source>
</evidence>
<keyword evidence="5" id="KW-0808">Transferase</keyword>
<dbReference type="FunFam" id="3.40.640.10:FF:000009">
    <property type="entry name" value="Cystathionine gamma-synthase homolog"/>
    <property type="match status" value="1"/>
</dbReference>
<dbReference type="SUPFAM" id="SSF53383">
    <property type="entry name" value="PLP-dependent transferases"/>
    <property type="match status" value="1"/>
</dbReference>
<keyword evidence="3" id="KW-0663">Pyridoxal phosphate</keyword>
<dbReference type="Gene3D" id="3.40.640.10">
    <property type="entry name" value="Type I PLP-dependent aspartate aminotransferase-like (Major domain)"/>
    <property type="match status" value="1"/>
</dbReference>
<dbReference type="PANTHER" id="PTHR11808">
    <property type="entry name" value="TRANS-SULFURATION ENZYME FAMILY MEMBER"/>
    <property type="match status" value="1"/>
</dbReference>
<dbReference type="PROSITE" id="PS00868">
    <property type="entry name" value="CYS_MET_METAB_PP"/>
    <property type="match status" value="1"/>
</dbReference>
<evidence type="ECO:0000256" key="4">
    <source>
        <dbReference type="SAM" id="MobiDB-lite"/>
    </source>
</evidence>
<protein>
    <submittedName>
        <fullName evidence="5">Cystathionine gamma-synthase</fullName>
        <ecNumber evidence="5">2.5.1.48</ecNumber>
    </submittedName>
</protein>
<name>A0ABD5X7Q0_9EURY</name>
<evidence type="ECO:0000313" key="6">
    <source>
        <dbReference type="Proteomes" id="UP001596414"/>
    </source>
</evidence>
<sequence>MTQRQPEETAEESDELSRRFETDTIHAGQEPDEETGAIMPPIYATSTYVQDGPGEDRGYEYSRTGNPTRTALEDNLAALEGGEHGRAFASGMAAINTVLNLLESGDHVIAGDDVYGGTHRLFRQVYEDYDLSFSFVDTTNHDAVQEAICPETELLWVETPTNPLMRVNDIATLSEIAHDHDALCAVDNTFATPYLQRPLEHGADIVSHSLTKYLGGHSDVVGGALVTDNEELDEQFGFYQNSVGATLDPFACFLILRGTKTLSVRMDRHCENAQTLANRLADHPDVDTVYYPGLESHPAHGLATEQMDKFGGMVSFELAASIDETADFVSETDVFALAESLGGVESLIEQPATMTHASIPRQERLEAGLTDGLVRISVGIEHIEDLWDDIEQAIDAAVA</sequence>
<accession>A0ABD5X7Q0</accession>
<dbReference type="Proteomes" id="UP001596414">
    <property type="component" value="Unassembled WGS sequence"/>
</dbReference>
<evidence type="ECO:0000256" key="3">
    <source>
        <dbReference type="ARBA" id="ARBA00022898"/>
    </source>
</evidence>
<dbReference type="InterPro" id="IPR000277">
    <property type="entry name" value="Cys/Met-Metab_PyrdxlP-dep_enz"/>
</dbReference>
<dbReference type="RefSeq" id="WP_267638232.1">
    <property type="nucleotide sequence ID" value="NZ_JAODIY010000013.1"/>
</dbReference>
<comment type="cofactor">
    <cofactor evidence="1">
        <name>pyridoxal 5'-phosphate</name>
        <dbReference type="ChEBI" id="CHEBI:597326"/>
    </cofactor>
</comment>
<dbReference type="Gene3D" id="3.90.1150.10">
    <property type="entry name" value="Aspartate Aminotransferase, domain 1"/>
    <property type="match status" value="1"/>
</dbReference>
<dbReference type="FunFam" id="3.90.1150.10:FF:000008">
    <property type="entry name" value="Cystathionine gamma-synthase"/>
    <property type="match status" value="1"/>
</dbReference>
<dbReference type="GO" id="GO:0003962">
    <property type="term" value="F:cystathionine gamma-synthase activity"/>
    <property type="evidence" value="ECO:0007669"/>
    <property type="project" value="UniProtKB-EC"/>
</dbReference>
<dbReference type="PIRSF" id="PIRSF001434">
    <property type="entry name" value="CGS"/>
    <property type="match status" value="1"/>
</dbReference>
<dbReference type="EMBL" id="JBHSZQ010000002">
    <property type="protein sequence ID" value="MFC7124998.1"/>
    <property type="molecule type" value="Genomic_DNA"/>
</dbReference>
<comment type="caution">
    <text evidence="5">The sequence shown here is derived from an EMBL/GenBank/DDBJ whole genome shotgun (WGS) entry which is preliminary data.</text>
</comment>